<name>A0A2U3E0J1_PURLI</name>
<dbReference type="GO" id="GO:0000009">
    <property type="term" value="F:alpha-1,6-mannosyltransferase activity"/>
    <property type="evidence" value="ECO:0007669"/>
    <property type="project" value="InterPro"/>
</dbReference>
<dbReference type="GO" id="GO:0000136">
    <property type="term" value="C:mannan polymerase complex"/>
    <property type="evidence" value="ECO:0007669"/>
    <property type="project" value="TreeGrafter"/>
</dbReference>
<dbReference type="FunFam" id="3.90.550.20:FF:000002">
    <property type="entry name" value="Initiation-specific alpha-1,6-mannosyltransferase"/>
    <property type="match status" value="1"/>
</dbReference>
<feature type="region of interest" description="Disordered" evidence="11">
    <location>
        <begin position="355"/>
        <end position="392"/>
    </location>
</feature>
<evidence type="ECO:0000256" key="2">
    <source>
        <dbReference type="ARBA" id="ARBA00009003"/>
    </source>
</evidence>
<comment type="subcellular location">
    <subcellularLocation>
        <location evidence="10">Endomembrane system</location>
        <topology evidence="10">Single-pass type II membrane protein</topology>
    </subcellularLocation>
    <subcellularLocation>
        <location evidence="1">Golgi apparatus membrane</location>
        <topology evidence="1">Single-pass membrane protein</topology>
    </subcellularLocation>
</comment>
<evidence type="ECO:0000256" key="9">
    <source>
        <dbReference type="ARBA" id="ARBA00023136"/>
    </source>
</evidence>
<keyword evidence="4" id="KW-0808">Transferase</keyword>
<evidence type="ECO:0000256" key="4">
    <source>
        <dbReference type="ARBA" id="ARBA00022679"/>
    </source>
</evidence>
<evidence type="ECO:0000256" key="3">
    <source>
        <dbReference type="ARBA" id="ARBA00022676"/>
    </source>
</evidence>
<dbReference type="SUPFAM" id="SSF53448">
    <property type="entry name" value="Nucleotide-diphospho-sugar transferases"/>
    <property type="match status" value="1"/>
</dbReference>
<dbReference type="Gene3D" id="3.90.550.20">
    <property type="match status" value="1"/>
</dbReference>
<dbReference type="InterPro" id="IPR029044">
    <property type="entry name" value="Nucleotide-diphossugar_trans"/>
</dbReference>
<gene>
    <name evidence="14" type="ORF">PCL_02405</name>
</gene>
<feature type="compositionally biased region" description="Polar residues" evidence="11">
    <location>
        <begin position="34"/>
        <end position="47"/>
    </location>
</feature>
<dbReference type="InterPro" id="IPR007577">
    <property type="entry name" value="GlycoTrfase_DXD_sugar-bd_CS"/>
</dbReference>
<dbReference type="Pfam" id="PF04488">
    <property type="entry name" value="Gly_transf_sug"/>
    <property type="match status" value="1"/>
</dbReference>
<proteinExistence type="inferred from homology"/>
<reference evidence="14 15" key="1">
    <citation type="journal article" date="2016" name="Front. Microbiol.">
        <title>Genome and transcriptome sequences reveal the specific parasitism of the nematophagous Purpureocillium lilacinum 36-1.</title>
        <authorList>
            <person name="Xie J."/>
            <person name="Li S."/>
            <person name="Mo C."/>
            <person name="Xiao X."/>
            <person name="Peng D."/>
            <person name="Wang G."/>
            <person name="Xiao Y."/>
        </authorList>
    </citation>
    <scope>NUCLEOTIDE SEQUENCE [LARGE SCALE GENOMIC DNA]</scope>
    <source>
        <strain evidence="14 15">36-1</strain>
    </source>
</reference>
<feature type="region of interest" description="Disordered" evidence="11">
    <location>
        <begin position="30"/>
        <end position="75"/>
    </location>
</feature>
<keyword evidence="5 12" id="KW-0812">Transmembrane</keyword>
<keyword evidence="3" id="KW-0328">Glycosyltransferase</keyword>
<dbReference type="InterPro" id="IPR039367">
    <property type="entry name" value="Och1-like"/>
</dbReference>
<evidence type="ECO:0000256" key="13">
    <source>
        <dbReference type="SAM" id="SignalP"/>
    </source>
</evidence>
<evidence type="ECO:0000256" key="11">
    <source>
        <dbReference type="SAM" id="MobiDB-lite"/>
    </source>
</evidence>
<dbReference type="PANTHER" id="PTHR31834:SF1">
    <property type="entry name" value="INITIATION-SPECIFIC ALPHA-1,6-MANNOSYLTRANSFERASE"/>
    <property type="match status" value="1"/>
</dbReference>
<dbReference type="AlphaFoldDB" id="A0A2U3E0J1"/>
<keyword evidence="9 12" id="KW-0472">Membrane</keyword>
<dbReference type="GO" id="GO:0006487">
    <property type="term" value="P:protein N-linked glycosylation"/>
    <property type="evidence" value="ECO:0007669"/>
    <property type="project" value="TreeGrafter"/>
</dbReference>
<accession>A0A2U3E0J1</accession>
<feature type="transmembrane region" description="Helical" evidence="12">
    <location>
        <begin position="491"/>
        <end position="509"/>
    </location>
</feature>
<dbReference type="Proteomes" id="UP000245956">
    <property type="component" value="Unassembled WGS sequence"/>
</dbReference>
<evidence type="ECO:0000256" key="5">
    <source>
        <dbReference type="ARBA" id="ARBA00022692"/>
    </source>
</evidence>
<evidence type="ECO:0008006" key="16">
    <source>
        <dbReference type="Google" id="ProtNLM"/>
    </source>
</evidence>
<evidence type="ECO:0000256" key="6">
    <source>
        <dbReference type="ARBA" id="ARBA00022968"/>
    </source>
</evidence>
<evidence type="ECO:0000256" key="10">
    <source>
        <dbReference type="ARBA" id="ARBA00060399"/>
    </source>
</evidence>
<keyword evidence="7 12" id="KW-1133">Transmembrane helix</keyword>
<sequence length="519" mass="58531">MLNSRRALFAAAFLITVFFLVSRSHHSSPEAIKHTSSSAGGAPQSNGDHGVTQRPAADVKTQQQRRPVPQKPLMDTSRMSTYDKLAYAYPYDIEVKFPAYIWQTWKTTPTDKDFQFREQEASWTEQHPGFVHEVITDDVAVSMLSLFYAAVPEVLEAYKVLPLPVLKADFFRYLILFARGGIYSDIDTYAIKSAVEWVPSQIPRESIGLVIGLEADPDRPDWADWYSRRIQFCQWTIQSKPGHPALRDIITRITNATLTLKRTGKISSFQGKNVVDLTGPAVWTDTIMDYLNDERFFDMKKSKGKVDWRNFTGMEMSKRVGDVVVLPITSFSPGVEQMGAKDYDDPMAFVKHDFEESRQARGSPRKNGISASKKNSRKRVSSNDDGSDDDTCAQLRLGAADTSASRHDAAPPGNQPVWRSRRQFTIFLATTPLDGGPGGITPYLGHFLASHLCFTSLLGTRRLRRPESRCRQADDREQSLIRTQRADGIDWISSASFGSMCFIITILTWPCPRRLKARR</sequence>
<organism evidence="14 15">
    <name type="scientific">Purpureocillium lilacinum</name>
    <name type="common">Paecilomyces lilacinus</name>
    <dbReference type="NCBI Taxonomy" id="33203"/>
    <lineage>
        <taxon>Eukaryota</taxon>
        <taxon>Fungi</taxon>
        <taxon>Dikarya</taxon>
        <taxon>Ascomycota</taxon>
        <taxon>Pezizomycotina</taxon>
        <taxon>Sordariomycetes</taxon>
        <taxon>Hypocreomycetidae</taxon>
        <taxon>Hypocreales</taxon>
        <taxon>Ophiocordycipitaceae</taxon>
        <taxon>Purpureocillium</taxon>
    </lineage>
</organism>
<dbReference type="EMBL" id="LCWV01000016">
    <property type="protein sequence ID" value="PWI68004.1"/>
    <property type="molecule type" value="Genomic_DNA"/>
</dbReference>
<keyword evidence="6" id="KW-0735">Signal-anchor</keyword>
<keyword evidence="13" id="KW-0732">Signal</keyword>
<evidence type="ECO:0000256" key="12">
    <source>
        <dbReference type="SAM" id="Phobius"/>
    </source>
</evidence>
<comment type="similarity">
    <text evidence="2">Belongs to the glycosyltransferase 32 family.</text>
</comment>
<keyword evidence="8" id="KW-0333">Golgi apparatus</keyword>
<evidence type="ECO:0000313" key="14">
    <source>
        <dbReference type="EMBL" id="PWI68004.1"/>
    </source>
</evidence>
<comment type="caution">
    <text evidence="14">The sequence shown here is derived from an EMBL/GenBank/DDBJ whole genome shotgun (WGS) entry which is preliminary data.</text>
</comment>
<feature type="signal peptide" evidence="13">
    <location>
        <begin position="1"/>
        <end position="24"/>
    </location>
</feature>
<feature type="chain" id="PRO_5015538562" description="Initiation-specific alpha-1,6-mannosyltransferase" evidence="13">
    <location>
        <begin position="25"/>
        <end position="519"/>
    </location>
</feature>
<evidence type="ECO:0000256" key="8">
    <source>
        <dbReference type="ARBA" id="ARBA00023034"/>
    </source>
</evidence>
<evidence type="ECO:0000256" key="7">
    <source>
        <dbReference type="ARBA" id="ARBA00022989"/>
    </source>
</evidence>
<evidence type="ECO:0000256" key="1">
    <source>
        <dbReference type="ARBA" id="ARBA00004194"/>
    </source>
</evidence>
<evidence type="ECO:0000313" key="15">
    <source>
        <dbReference type="Proteomes" id="UP000245956"/>
    </source>
</evidence>
<dbReference type="PANTHER" id="PTHR31834">
    <property type="entry name" value="INITIATION-SPECIFIC ALPHA-1,6-MANNOSYLTRANSFERASE"/>
    <property type="match status" value="1"/>
</dbReference>
<protein>
    <recommendedName>
        <fullName evidence="16">Initiation-specific alpha-1,6-mannosyltransferase</fullName>
    </recommendedName>
</protein>